<dbReference type="PANTHER" id="PTHR30461">
    <property type="entry name" value="DNA-INVERTASE FROM LAMBDOID PROPHAGE"/>
    <property type="match status" value="1"/>
</dbReference>
<organism evidence="6 7">
    <name type="scientific">Phytohabitans rumicis</name>
    <dbReference type="NCBI Taxonomy" id="1076125"/>
    <lineage>
        <taxon>Bacteria</taxon>
        <taxon>Bacillati</taxon>
        <taxon>Actinomycetota</taxon>
        <taxon>Actinomycetes</taxon>
        <taxon>Micromonosporales</taxon>
        <taxon>Micromonosporaceae</taxon>
    </lineage>
</organism>
<feature type="region of interest" description="Disordered" evidence="4">
    <location>
        <begin position="1"/>
        <end position="20"/>
    </location>
</feature>
<keyword evidence="1" id="KW-0238">DNA-binding</keyword>
<comment type="caution">
    <text evidence="6">The sequence shown here is derived from an EMBL/GenBank/DDBJ whole genome shotgun (WGS) entry which is preliminary data.</text>
</comment>
<feature type="compositionally biased region" description="Basic and acidic residues" evidence="4">
    <location>
        <begin position="1"/>
        <end position="10"/>
    </location>
</feature>
<dbReference type="InterPro" id="IPR050639">
    <property type="entry name" value="SSR_resolvase"/>
</dbReference>
<evidence type="ECO:0000256" key="2">
    <source>
        <dbReference type="ARBA" id="ARBA00023172"/>
    </source>
</evidence>
<dbReference type="Proteomes" id="UP000482960">
    <property type="component" value="Unassembled WGS sequence"/>
</dbReference>
<gene>
    <name evidence="6" type="ORF">Prum_047040</name>
</gene>
<evidence type="ECO:0000259" key="5">
    <source>
        <dbReference type="PROSITE" id="PS51737"/>
    </source>
</evidence>
<dbReference type="PROSITE" id="PS51737">
    <property type="entry name" value="RECOMBINASE_DNA_BIND"/>
    <property type="match status" value="1"/>
</dbReference>
<feature type="coiled-coil region" evidence="3">
    <location>
        <begin position="200"/>
        <end position="234"/>
    </location>
</feature>
<accession>A0A6V8L1A3</accession>
<reference evidence="6 7" key="1">
    <citation type="submission" date="2020-03" db="EMBL/GenBank/DDBJ databases">
        <title>Whole genome shotgun sequence of Phytohabitans rumicis NBRC 108638.</title>
        <authorList>
            <person name="Komaki H."/>
            <person name="Tamura T."/>
        </authorList>
    </citation>
    <scope>NUCLEOTIDE SEQUENCE [LARGE SCALE GENOMIC DNA]</scope>
    <source>
        <strain evidence="6 7">NBRC 108638</strain>
    </source>
</reference>
<name>A0A6V8L1A3_9ACTN</name>
<evidence type="ECO:0000313" key="7">
    <source>
        <dbReference type="Proteomes" id="UP000482960"/>
    </source>
</evidence>
<proteinExistence type="predicted"/>
<evidence type="ECO:0000256" key="3">
    <source>
        <dbReference type="SAM" id="Coils"/>
    </source>
</evidence>
<dbReference type="Gene3D" id="3.90.1750.20">
    <property type="entry name" value="Putative Large Serine Recombinase, Chain B, Domain 2"/>
    <property type="match status" value="1"/>
</dbReference>
<dbReference type="GO" id="GO:0003677">
    <property type="term" value="F:DNA binding"/>
    <property type="evidence" value="ECO:0007669"/>
    <property type="project" value="UniProtKB-KW"/>
</dbReference>
<evidence type="ECO:0000256" key="4">
    <source>
        <dbReference type="SAM" id="MobiDB-lite"/>
    </source>
</evidence>
<sequence length="333" mass="36772">MPGYEPKPDGWEPGDPRTPIPAHVVEAEREIVRECYRRLLAGDSGGSVARDLNARGSRGLQGKAWTLTTLLQMLRRPAVAGLLAHNGEIVGKVAGVEPIVSEEEWARLNALVDSRRRGRPPGRVHPFSGLIFCECGQKMFGRPRKSTAGPYEDGSPRREYRCRPTFTGAGCGGRNHIDARVLETAIRTAVKEALADPDLAERIAARAARVKGERDRIEEELADLEQMGRNLAGKTARWGEERVDAAMEPILLREQVLKAELATLEKPETRAGAAEDVARDYDTAEATGDFDTMRSMFLTAFPHMVLTMPIGWNDHRTERFLWDGKPKTAAKAG</sequence>
<dbReference type="EMBL" id="BLPG01000001">
    <property type="protein sequence ID" value="GFJ91062.1"/>
    <property type="molecule type" value="Genomic_DNA"/>
</dbReference>
<reference evidence="6 7" key="2">
    <citation type="submission" date="2020-03" db="EMBL/GenBank/DDBJ databases">
        <authorList>
            <person name="Ichikawa N."/>
            <person name="Kimura A."/>
            <person name="Kitahashi Y."/>
            <person name="Uohara A."/>
        </authorList>
    </citation>
    <scope>NUCLEOTIDE SEQUENCE [LARGE SCALE GENOMIC DNA]</scope>
    <source>
        <strain evidence="6 7">NBRC 108638</strain>
    </source>
</reference>
<feature type="domain" description="Recombinase" evidence="5">
    <location>
        <begin position="8"/>
        <end position="118"/>
    </location>
</feature>
<evidence type="ECO:0000256" key="1">
    <source>
        <dbReference type="ARBA" id="ARBA00023125"/>
    </source>
</evidence>
<dbReference type="AlphaFoldDB" id="A0A6V8L1A3"/>
<keyword evidence="3" id="KW-0175">Coiled coil</keyword>
<keyword evidence="7" id="KW-1185">Reference proteome</keyword>
<keyword evidence="2" id="KW-0233">DNA recombination</keyword>
<evidence type="ECO:0000313" key="6">
    <source>
        <dbReference type="EMBL" id="GFJ91062.1"/>
    </source>
</evidence>
<dbReference type="GO" id="GO:0000150">
    <property type="term" value="F:DNA strand exchange activity"/>
    <property type="evidence" value="ECO:0007669"/>
    <property type="project" value="InterPro"/>
</dbReference>
<dbReference type="Pfam" id="PF13408">
    <property type="entry name" value="Zn_ribbon_recom"/>
    <property type="match status" value="1"/>
</dbReference>
<protein>
    <recommendedName>
        <fullName evidence="5">Recombinase domain-containing protein</fullName>
    </recommendedName>
</protein>
<dbReference type="InterPro" id="IPR038109">
    <property type="entry name" value="DNA_bind_recomb_sf"/>
</dbReference>
<dbReference type="PANTHER" id="PTHR30461:SF2">
    <property type="entry name" value="SERINE RECOMBINASE PINE-RELATED"/>
    <property type="match status" value="1"/>
</dbReference>
<dbReference type="InterPro" id="IPR025827">
    <property type="entry name" value="Zn_ribbon_recom_dom"/>
</dbReference>
<dbReference type="Pfam" id="PF07508">
    <property type="entry name" value="Recombinase"/>
    <property type="match status" value="1"/>
</dbReference>
<dbReference type="InterPro" id="IPR011109">
    <property type="entry name" value="DNA_bind_recombinase_dom"/>
</dbReference>